<dbReference type="STRING" id="203275.BFO_0669"/>
<dbReference type="EMBL" id="CP003191">
    <property type="protein sequence ID" value="AEW20288.1"/>
    <property type="molecule type" value="Genomic_DNA"/>
</dbReference>
<dbReference type="Pfam" id="PF16271">
    <property type="entry name" value="DUF4924"/>
    <property type="match status" value="1"/>
</dbReference>
<organism evidence="1 2">
    <name type="scientific">Tannerella forsythia (strain ATCC 43037 / JCM 10827 / CCUG 21028 A / KCTC 5666 / FDC 338)</name>
    <name type="common">Bacteroides forsythus</name>
    <dbReference type="NCBI Taxonomy" id="203275"/>
    <lineage>
        <taxon>Bacteria</taxon>
        <taxon>Pseudomonadati</taxon>
        <taxon>Bacteroidota</taxon>
        <taxon>Bacteroidia</taxon>
        <taxon>Bacteroidales</taxon>
        <taxon>Tannerellaceae</taxon>
        <taxon>Tannerella</taxon>
    </lineage>
</organism>
<dbReference type="HOGENOM" id="CLU_1493377_0_0_10"/>
<gene>
    <name evidence="1" type="ordered locus">BFO_0669</name>
</gene>
<accession>G8UMI0</accession>
<dbReference type="eggNOG" id="ENOG502ZGS8">
    <property type="taxonomic scope" value="Bacteria"/>
</dbReference>
<dbReference type="InterPro" id="IPR032574">
    <property type="entry name" value="DUF4924"/>
</dbReference>
<evidence type="ECO:0000313" key="2">
    <source>
        <dbReference type="Proteomes" id="UP000005436"/>
    </source>
</evidence>
<keyword evidence="2" id="KW-1185">Reference proteome</keyword>
<dbReference type="AlphaFoldDB" id="G8UMI0"/>
<reference evidence="2" key="1">
    <citation type="submission" date="2011-12" db="EMBL/GenBank/DDBJ databases">
        <title>Complete sequence of Tannerella forsythia ATCC 43037.</title>
        <authorList>
            <person name="Dewhirst F."/>
            <person name="Tanner A."/>
            <person name="Izard J."/>
            <person name="Brinkac L."/>
            <person name="Durkin A.S."/>
            <person name="Hostetler J."/>
            <person name="Shetty J."/>
            <person name="Torralba M."/>
            <person name="Gill S."/>
            <person name="Nelson K."/>
        </authorList>
    </citation>
    <scope>NUCLEOTIDE SEQUENCE [LARGE SCALE GENOMIC DNA]</scope>
    <source>
        <strain evidence="2">ATCC 43037 / JCM 10827 / CCUG 33226 / KCTC 5666 / FDC 338</strain>
    </source>
</reference>
<protein>
    <recommendedName>
        <fullName evidence="3">DUF4924 family protein</fullName>
    </recommendedName>
</protein>
<name>G8UMI0_TANFA</name>
<evidence type="ECO:0008006" key="3">
    <source>
        <dbReference type="Google" id="ProtNLM"/>
    </source>
</evidence>
<proteinExistence type="predicted"/>
<dbReference type="Proteomes" id="UP000005436">
    <property type="component" value="Chromosome"/>
</dbReference>
<dbReference type="KEGG" id="tfo:BFO_0669"/>
<evidence type="ECO:0000313" key="1">
    <source>
        <dbReference type="EMBL" id="AEW20288.1"/>
    </source>
</evidence>
<sequence>MSRTDVFIVYRIVSSAKVRLNCLFAIDICPEVATFVPAMIVAQQKRKENMVEYLLYMWQVEDLIRANGLDIDKIRETLIEQYDQPATVKAEIVRWYEELIDMMRNEGVTERGHLQINRNVILSLTELHQSLLTDPRETTYGALYYKTLPSIVQLRAKAGGAEMPEIETCFTALYGYLLLRMQGRPVSAETQEAMKQIHTFLSFLAAKYKESETVS</sequence>
<dbReference type="PATRIC" id="fig|203275.8.peg.593"/>